<dbReference type="InterPro" id="IPR036724">
    <property type="entry name" value="Cobalamin-bd_sf"/>
</dbReference>
<dbReference type="Proteomes" id="UP000231259">
    <property type="component" value="Unassembled WGS sequence"/>
</dbReference>
<evidence type="ECO:0000259" key="2">
    <source>
        <dbReference type="PROSITE" id="PS51332"/>
    </source>
</evidence>
<feature type="domain" description="B12-binding" evidence="2">
    <location>
        <begin position="139"/>
        <end position="269"/>
    </location>
</feature>
<reference evidence="3 4" key="1">
    <citation type="submission" date="2013-09" db="EMBL/GenBank/DDBJ databases">
        <title>Genome sequencing of Phaeobacter antarcticus sp. nov. SM1211.</title>
        <authorList>
            <person name="Zhang X.-Y."/>
            <person name="Liu C."/>
            <person name="Chen X.-L."/>
            <person name="Xie B.-B."/>
            <person name="Qin Q.-L."/>
            <person name="Rong J.-C."/>
            <person name="Zhang Y.-Z."/>
        </authorList>
    </citation>
    <scope>NUCLEOTIDE SEQUENCE [LARGE SCALE GENOMIC DNA]</scope>
    <source>
        <strain evidence="3 4">SM1211</strain>
    </source>
</reference>
<dbReference type="RefSeq" id="WP_099909590.1">
    <property type="nucleotide sequence ID" value="NZ_AWWI01000027.1"/>
</dbReference>
<sequence>MPYAEDERHLIDSWTQYIHVEDMRTLAQEALRRVAARSTLVQSRPEIPEPDPATLTGLCDTLVGPNFEAAEDVVIALLRQGVTLESIYHDYLGRAAAQLGEMWDEDRLSFVDVTRGVSRIIVLMRTLRDRADLPRITHAAPILLAAVPGETHALGVTMARDLLRDRGWDVNLLLGLDHDALVEKISKADARLLGLSCSGAATASALARVILAVRMVRPTLPILVSGQFAVTHTDLLAAIAPDSVVTTIDEAVSEIERLTGPASNDNISRPDPTSPWANRP</sequence>
<dbReference type="EMBL" id="AWWI01000027">
    <property type="protein sequence ID" value="PIL21699.1"/>
    <property type="molecule type" value="Genomic_DNA"/>
</dbReference>
<evidence type="ECO:0000313" key="3">
    <source>
        <dbReference type="EMBL" id="PIL21699.1"/>
    </source>
</evidence>
<protein>
    <recommendedName>
        <fullName evidence="2">B12-binding domain-containing protein</fullName>
    </recommendedName>
</protein>
<feature type="region of interest" description="Disordered" evidence="1">
    <location>
        <begin position="259"/>
        <end position="280"/>
    </location>
</feature>
<gene>
    <name evidence="3" type="ORF">P775_03285</name>
</gene>
<dbReference type="PROSITE" id="PS51332">
    <property type="entry name" value="B12_BINDING"/>
    <property type="match status" value="1"/>
</dbReference>
<keyword evidence="4" id="KW-1185">Reference proteome</keyword>
<accession>A0A2G8RJF3</accession>
<dbReference type="Gene3D" id="3.40.50.280">
    <property type="entry name" value="Cobalamin-binding domain"/>
    <property type="match status" value="1"/>
</dbReference>
<dbReference type="AlphaFoldDB" id="A0A2G8RJF3"/>
<dbReference type="Pfam" id="PF02310">
    <property type="entry name" value="B12-binding"/>
    <property type="match status" value="1"/>
</dbReference>
<comment type="caution">
    <text evidence="3">The sequence shown here is derived from an EMBL/GenBank/DDBJ whole genome shotgun (WGS) entry which is preliminary data.</text>
</comment>
<dbReference type="SUPFAM" id="SSF52242">
    <property type="entry name" value="Cobalamin (vitamin B12)-binding domain"/>
    <property type="match status" value="1"/>
</dbReference>
<dbReference type="OrthoDB" id="5498228at2"/>
<dbReference type="CDD" id="cd02065">
    <property type="entry name" value="B12-binding_like"/>
    <property type="match status" value="1"/>
</dbReference>
<evidence type="ECO:0000313" key="4">
    <source>
        <dbReference type="Proteomes" id="UP000231259"/>
    </source>
</evidence>
<name>A0A2G8RJF3_9RHOB</name>
<evidence type="ECO:0000256" key="1">
    <source>
        <dbReference type="SAM" id="MobiDB-lite"/>
    </source>
</evidence>
<organism evidence="3 4">
    <name type="scientific">Puniceibacterium antarcticum</name>
    <dbReference type="NCBI Taxonomy" id="1206336"/>
    <lineage>
        <taxon>Bacteria</taxon>
        <taxon>Pseudomonadati</taxon>
        <taxon>Pseudomonadota</taxon>
        <taxon>Alphaproteobacteria</taxon>
        <taxon>Rhodobacterales</taxon>
        <taxon>Paracoccaceae</taxon>
        <taxon>Puniceibacterium</taxon>
    </lineage>
</organism>
<dbReference type="InterPro" id="IPR006158">
    <property type="entry name" value="Cobalamin-bd"/>
</dbReference>
<dbReference type="GO" id="GO:0046872">
    <property type="term" value="F:metal ion binding"/>
    <property type="evidence" value="ECO:0007669"/>
    <property type="project" value="InterPro"/>
</dbReference>
<dbReference type="GO" id="GO:0031419">
    <property type="term" value="F:cobalamin binding"/>
    <property type="evidence" value="ECO:0007669"/>
    <property type="project" value="InterPro"/>
</dbReference>
<proteinExistence type="predicted"/>